<dbReference type="Proteomes" id="UP000193409">
    <property type="component" value="Unassembled WGS sequence"/>
</dbReference>
<accession>A0A1Y5RB36</accession>
<protein>
    <submittedName>
        <fullName evidence="1">Uncharacterized protein</fullName>
    </submittedName>
</protein>
<gene>
    <name evidence="1" type="ORF">PSA7680_00258</name>
</gene>
<reference evidence="1 2" key="1">
    <citation type="submission" date="2017-03" db="EMBL/GenBank/DDBJ databases">
        <authorList>
            <person name="Afonso C.L."/>
            <person name="Miller P.J."/>
            <person name="Scott M.A."/>
            <person name="Spackman E."/>
            <person name="Goraichik I."/>
            <person name="Dimitrov K.M."/>
            <person name="Suarez D.L."/>
            <person name="Swayne D.E."/>
        </authorList>
    </citation>
    <scope>NUCLEOTIDE SEQUENCE [LARGE SCALE GENOMIC DNA]</scope>
    <source>
        <strain evidence="1 2">CECT 7680</strain>
    </source>
</reference>
<evidence type="ECO:0000313" key="1">
    <source>
        <dbReference type="EMBL" id="SLN13285.1"/>
    </source>
</evidence>
<dbReference type="OrthoDB" id="9936153at2"/>
<sequence length="192" mass="19483">MRLATGLDAAHNIYPYDPVAGRSPSLAVSPGSTLSTASLQRTQPVTMSIEFEGLDGSGGGLIAEFGGNIIGLFVGFESDGSFLFRSGDGGALPSDATALVQADPGSVGGNGKLVISTRPGTPILASAWWNGRRIGTETPGSAGQSEWSGTNAASVLTTSVVGSITTGAIHDVVVSYTAASDFLIYESLWLGD</sequence>
<keyword evidence="2" id="KW-1185">Reference proteome</keyword>
<evidence type="ECO:0000313" key="2">
    <source>
        <dbReference type="Proteomes" id="UP000193409"/>
    </source>
</evidence>
<name>A0A1Y5RB36_9RHOB</name>
<proteinExistence type="predicted"/>
<dbReference type="AlphaFoldDB" id="A0A1Y5RB36"/>
<dbReference type="EMBL" id="FWFQ01000001">
    <property type="protein sequence ID" value="SLN13285.1"/>
    <property type="molecule type" value="Genomic_DNA"/>
</dbReference>
<dbReference type="RefSeq" id="WP_085866840.1">
    <property type="nucleotide sequence ID" value="NZ_FWFQ01000001.1"/>
</dbReference>
<organism evidence="1 2">
    <name type="scientific">Pseudoruegeria aquimaris</name>
    <dbReference type="NCBI Taxonomy" id="393663"/>
    <lineage>
        <taxon>Bacteria</taxon>
        <taxon>Pseudomonadati</taxon>
        <taxon>Pseudomonadota</taxon>
        <taxon>Alphaproteobacteria</taxon>
        <taxon>Rhodobacterales</taxon>
        <taxon>Roseobacteraceae</taxon>
        <taxon>Pseudoruegeria</taxon>
    </lineage>
</organism>